<name>S5Z7R6_9CAUD</name>
<proteinExistence type="predicted"/>
<keyword evidence="2" id="KW-1185">Reference proteome</keyword>
<evidence type="ECO:0000313" key="1">
    <source>
        <dbReference type="EMBL" id="AGT13501.1"/>
    </source>
</evidence>
<protein>
    <submittedName>
        <fullName evidence="1">Uncharacterized protein</fullName>
    </submittedName>
</protein>
<organism evidence="1 2">
    <name type="scientific">Bacillus phage Troll</name>
    <dbReference type="NCBI Taxonomy" id="1382932"/>
    <lineage>
        <taxon>Viruses</taxon>
        <taxon>Duplodnaviria</taxon>
        <taxon>Heunggongvirae</taxon>
        <taxon>Uroviricota</taxon>
        <taxon>Caudoviricetes</taxon>
        <taxon>Herelleviridae</taxon>
        <taxon>Bastillevirinae</taxon>
        <taxon>Bequatrovirus</taxon>
        <taxon>Bequatrovirus troll</taxon>
    </lineage>
</organism>
<sequence length="98" mass="11373">MLTLSKWCNIIKVTRGRIQMSNKGGLYKYEFYDPEVEINGLLLAKNDEDAQKKANALLYITHPDEKETLPIVEHVLDMDKFETLVVTGSVETYYDDWD</sequence>
<dbReference type="GeneID" id="16575475"/>
<dbReference type="Proteomes" id="UP000015546">
    <property type="component" value="Segment"/>
</dbReference>
<reference evidence="1" key="1">
    <citation type="submission" date="2013-11" db="EMBL/GenBank/DDBJ databases">
        <authorList>
            <person name="Acha N."/>
            <person name="Ahmed A.J."/>
            <person name="Andrew J.C."/>
            <person name="Arusuraire T."/>
            <person name="Auman J.C."/>
            <person name="Badar F."/>
            <person name="Bello R."/>
            <person name="Bernabe S.M."/>
            <person name="Boateng S.K."/>
            <person name="Brawn M.S."/>
            <person name="Calos M.G."/>
            <person name="Chambers B.M."/>
            <person name="Chan S.K."/>
            <person name="Cheaves M."/>
            <person name="Cleary N.C."/>
            <person name="Czawlytko E.C."/>
            <person name="Gabriel T.W."/>
            <person name="Gao W."/>
            <person name="Gnatt I.Y."/>
            <person name="Gopala-Rao A.K."/>
            <person name="Group B.L."/>
            <person name="Haile S."/>
            <person name="Haupt C.W."/>
            <person name="Heinke M.L."/>
            <person name="Hodgson J.S."/>
            <person name="Howarth S.M."/>
            <person name="Ierardi B.R."/>
            <person name="Jacob-Sampson D.C."/>
            <person name="Jayasinghe N.S."/>
            <person name="Jiang A."/>
            <person name="Jones M."/>
            <person name="Kharel N."/>
            <person name="Kim E.H."/>
            <person name="Kim J.S."/>
            <person name="Kim J.S."/>
            <person name="Kim M."/>
            <person name="Kim T.W."/>
            <person name="Kim Y."/>
            <person name="Kirchner B.E."/>
            <person name="Ko E."/>
            <person name="Kumar A."/>
            <person name="Le D.N."/>
            <person name="Lo A."/>
            <person name="Lynott E.M."/>
            <person name="Mahmood A."/>
            <person name="Manzoor I.S."/>
            <person name="Marano G.L."/>
            <person name="Margulies Z.J."/>
            <person name="Mathew S."/>
            <person name="McClure A.L."/>
            <person name="McCollum B.J."/>
            <person name="Mckee R.C."/>
            <person name="Menisher T.W."/>
            <person name="Monroe M.K."/>
            <person name="Mosenkis E.V."/>
            <person name="Nagaradona C."/>
            <person name="Nelson V.D."/>
            <person name="Nnadi N.D."/>
            <person name="Okolo C."/>
            <person name="Opene B.A."/>
            <person name="Parmanov M."/>
            <person name="Parsons M.J."/>
            <person name="Patel D.B."/>
            <person name="Pham M."/>
            <person name="Raza S."/>
            <person name="Rein A.J."/>
            <person name="Retnakumar V."/>
            <person name="Seidman L.M."/>
            <person name="Sexton M.Jr."/>
            <person name="Shaw C.A."/>
            <person name="Sheth S.N."/>
            <person name="Shu C.W."/>
            <person name="Smith K.M."/>
            <person name="Tailor D.I."/>
            <person name="Teklu-Haile Y."/>
            <person name="Tewelde B.Z."/>
            <person name="Threatt J.C."/>
            <person name="Tong M.V."/>
            <person name="Turner K.N."/>
            <person name="Velasco R.T."/>
            <person name="Venida A.C."/>
            <person name="Walker L.M."/>
            <person name="Way M."/>
            <person name="Williams K.L."/>
            <person name="Witczak R.W."/>
            <person name="Won D."/>
            <person name="Zifa S."/>
            <person name="Zimmerman J.N."/>
            <person name="Adediran T.Y."/>
            <person name="Jeon M.-H."/>
            <person name="Shah M.R."/>
            <person name="Abete L.P."/>
            <person name="Cortes N."/>
            <person name="Nunn R."/>
            <person name="Somasundaram P."/>
            <person name="Caruso S.M."/>
            <person name="Erill I."/>
            <person name="Cresawn S.G."/>
            <person name="Russell D.A."/>
            <person name="Pope W.H."/>
            <person name="Jacobs-Sera D."/>
            <person name="Hendrix R.W."/>
            <person name="Hatfull G.F."/>
        </authorList>
    </citation>
    <scope>NUCLEOTIDE SEQUENCE [LARGE SCALE GENOMIC DNA]</scope>
</reference>
<evidence type="ECO:0000313" key="2">
    <source>
        <dbReference type="Proteomes" id="UP000015546"/>
    </source>
</evidence>
<gene>
    <name evidence="1" type="primary">232</name>
    <name evidence="1" type="ORF">TROLL_232</name>
</gene>
<dbReference type="KEGG" id="vg:16575475"/>
<accession>S5Z7R6</accession>
<dbReference type="EMBL" id="KF208639">
    <property type="protein sequence ID" value="AGT13501.1"/>
    <property type="molecule type" value="Genomic_DNA"/>
</dbReference>
<dbReference type="RefSeq" id="YP_008431016.1">
    <property type="nucleotide sequence ID" value="NC_022088.2"/>
</dbReference>